<name>A0A7J7KUT1_9MAGN</name>
<feature type="region of interest" description="Disordered" evidence="1">
    <location>
        <begin position="133"/>
        <end position="156"/>
    </location>
</feature>
<organism evidence="2 3">
    <name type="scientific">Kingdonia uniflora</name>
    <dbReference type="NCBI Taxonomy" id="39325"/>
    <lineage>
        <taxon>Eukaryota</taxon>
        <taxon>Viridiplantae</taxon>
        <taxon>Streptophyta</taxon>
        <taxon>Embryophyta</taxon>
        <taxon>Tracheophyta</taxon>
        <taxon>Spermatophyta</taxon>
        <taxon>Magnoliopsida</taxon>
        <taxon>Ranunculales</taxon>
        <taxon>Circaeasteraceae</taxon>
        <taxon>Kingdonia</taxon>
    </lineage>
</organism>
<evidence type="ECO:0000256" key="1">
    <source>
        <dbReference type="SAM" id="MobiDB-lite"/>
    </source>
</evidence>
<feature type="compositionally biased region" description="Basic and acidic residues" evidence="1">
    <location>
        <begin position="42"/>
        <end position="51"/>
    </location>
</feature>
<dbReference type="Proteomes" id="UP000541444">
    <property type="component" value="Unassembled WGS sequence"/>
</dbReference>
<evidence type="ECO:0000313" key="2">
    <source>
        <dbReference type="EMBL" id="KAF6134119.1"/>
    </source>
</evidence>
<accession>A0A7J7KUT1</accession>
<gene>
    <name evidence="2" type="ORF">GIB67_013516</name>
</gene>
<feature type="region of interest" description="Disordered" evidence="1">
    <location>
        <begin position="25"/>
        <end position="51"/>
    </location>
</feature>
<feature type="compositionally biased region" description="Polar residues" evidence="1">
    <location>
        <begin position="133"/>
        <end position="142"/>
    </location>
</feature>
<keyword evidence="3" id="KW-1185">Reference proteome</keyword>
<dbReference type="AlphaFoldDB" id="A0A7J7KUT1"/>
<reference evidence="2 3" key="1">
    <citation type="journal article" date="2020" name="IScience">
        <title>Genome Sequencing of the Endangered Kingdonia uniflora (Circaeasteraceae, Ranunculales) Reveals Potential Mechanisms of Evolutionary Specialization.</title>
        <authorList>
            <person name="Sun Y."/>
            <person name="Deng T."/>
            <person name="Zhang A."/>
            <person name="Moore M.J."/>
            <person name="Landis J.B."/>
            <person name="Lin N."/>
            <person name="Zhang H."/>
            <person name="Zhang X."/>
            <person name="Huang J."/>
            <person name="Zhang X."/>
            <person name="Sun H."/>
            <person name="Wang H."/>
        </authorList>
    </citation>
    <scope>NUCLEOTIDE SEQUENCE [LARGE SCALE GENOMIC DNA]</scope>
    <source>
        <strain evidence="2">TB1705</strain>
        <tissue evidence="2">Leaf</tissue>
    </source>
</reference>
<proteinExistence type="predicted"/>
<sequence>MAQPNPVKLSKVALKYPKKHMLKAMPASGTIGSGKVMKDKRRRVEPPGDSGEKVARLFKGIWLGIEEEKSELKKLQVGTKANLDEMVEERDRLGRYLMLKGYSEEKADTYVEEEDKEEAEAVGIMDGLDGVSRQTVLNNQGDNVELPEGGSEKVTS</sequence>
<evidence type="ECO:0000313" key="3">
    <source>
        <dbReference type="Proteomes" id="UP000541444"/>
    </source>
</evidence>
<comment type="caution">
    <text evidence="2">The sequence shown here is derived from an EMBL/GenBank/DDBJ whole genome shotgun (WGS) entry which is preliminary data.</text>
</comment>
<dbReference type="EMBL" id="JACGCM010002890">
    <property type="protein sequence ID" value="KAF6134119.1"/>
    <property type="molecule type" value="Genomic_DNA"/>
</dbReference>
<protein>
    <submittedName>
        <fullName evidence="2">Uncharacterized protein</fullName>
    </submittedName>
</protein>